<dbReference type="SUPFAM" id="SSF56112">
    <property type="entry name" value="Protein kinase-like (PK-like)"/>
    <property type="match status" value="2"/>
</dbReference>
<dbReference type="InterPro" id="IPR011009">
    <property type="entry name" value="Kinase-like_dom_sf"/>
</dbReference>
<protein>
    <submittedName>
        <fullName evidence="2">Aminoglycoside phosphotransferase family protein</fullName>
        <ecNumber evidence="2">2.7.1.-</ecNumber>
    </submittedName>
</protein>
<dbReference type="InterPro" id="IPR051678">
    <property type="entry name" value="AGP_Transferase"/>
</dbReference>
<dbReference type="EMBL" id="JBFAIH010000004">
    <property type="protein sequence ID" value="MEV0362994.1"/>
    <property type="molecule type" value="Genomic_DNA"/>
</dbReference>
<gene>
    <name evidence="2" type="ORF">AB0H72_09860</name>
</gene>
<dbReference type="Gene3D" id="3.90.1200.10">
    <property type="match status" value="1"/>
</dbReference>
<dbReference type="EC" id="2.7.1.-" evidence="2"/>
<dbReference type="InterPro" id="IPR002575">
    <property type="entry name" value="Aminoglycoside_PTrfase"/>
</dbReference>
<dbReference type="PANTHER" id="PTHR21310">
    <property type="entry name" value="AMINOGLYCOSIDE PHOSPHOTRANSFERASE-RELATED-RELATED"/>
    <property type="match status" value="1"/>
</dbReference>
<dbReference type="Pfam" id="PF01636">
    <property type="entry name" value="APH"/>
    <property type="match status" value="2"/>
</dbReference>
<comment type="caution">
    <text evidence="2">The sequence shown here is derived from an EMBL/GenBank/DDBJ whole genome shotgun (WGS) entry which is preliminary data.</text>
</comment>
<dbReference type="RefSeq" id="WP_357976413.1">
    <property type="nucleotide sequence ID" value="NZ_JBFAIH010000004.1"/>
</dbReference>
<dbReference type="GO" id="GO:0016740">
    <property type="term" value="F:transferase activity"/>
    <property type="evidence" value="ECO:0007669"/>
    <property type="project" value="UniProtKB-KW"/>
</dbReference>
<reference evidence="2 3" key="1">
    <citation type="submission" date="2024-06" db="EMBL/GenBank/DDBJ databases">
        <title>The Natural Products Discovery Center: Release of the First 8490 Sequenced Strains for Exploring Actinobacteria Biosynthetic Diversity.</title>
        <authorList>
            <person name="Kalkreuter E."/>
            <person name="Kautsar S.A."/>
            <person name="Yang D."/>
            <person name="Bader C.D."/>
            <person name="Teijaro C.N."/>
            <person name="Fluegel L."/>
            <person name="Davis C.M."/>
            <person name="Simpson J.R."/>
            <person name="Lauterbach L."/>
            <person name="Steele A.D."/>
            <person name="Gui C."/>
            <person name="Meng S."/>
            <person name="Li G."/>
            <person name="Viehrig K."/>
            <person name="Ye F."/>
            <person name="Su P."/>
            <person name="Kiefer A.F."/>
            <person name="Nichols A."/>
            <person name="Cepeda A.J."/>
            <person name="Yan W."/>
            <person name="Fan B."/>
            <person name="Jiang Y."/>
            <person name="Adhikari A."/>
            <person name="Zheng C.-J."/>
            <person name="Schuster L."/>
            <person name="Cowan T.M."/>
            <person name="Smanski M.J."/>
            <person name="Chevrette M.G."/>
            <person name="De Carvalho L.P.S."/>
            <person name="Shen B."/>
        </authorList>
    </citation>
    <scope>NUCLEOTIDE SEQUENCE [LARGE SCALE GENOMIC DNA]</scope>
    <source>
        <strain evidence="2 3">NPDC050671</strain>
    </source>
</reference>
<keyword evidence="3" id="KW-1185">Reference proteome</keyword>
<keyword evidence="2" id="KW-0808">Transferase</keyword>
<evidence type="ECO:0000313" key="3">
    <source>
        <dbReference type="Proteomes" id="UP001551658"/>
    </source>
</evidence>
<feature type="domain" description="Aminoglycoside phosphotransferase" evidence="1">
    <location>
        <begin position="559"/>
        <end position="751"/>
    </location>
</feature>
<dbReference type="Proteomes" id="UP001551658">
    <property type="component" value="Unassembled WGS sequence"/>
</dbReference>
<organism evidence="2 3">
    <name type="scientific">Nocardia fusca</name>
    <dbReference type="NCBI Taxonomy" id="941183"/>
    <lineage>
        <taxon>Bacteria</taxon>
        <taxon>Bacillati</taxon>
        <taxon>Actinomycetota</taxon>
        <taxon>Actinomycetes</taxon>
        <taxon>Mycobacteriales</taxon>
        <taxon>Nocardiaceae</taxon>
        <taxon>Nocardia</taxon>
    </lineage>
</organism>
<evidence type="ECO:0000259" key="1">
    <source>
        <dbReference type="Pfam" id="PF01636"/>
    </source>
</evidence>
<evidence type="ECO:0000313" key="2">
    <source>
        <dbReference type="EMBL" id="MEV0362994.1"/>
    </source>
</evidence>
<feature type="domain" description="Aminoglycoside phosphotransferase" evidence="1">
    <location>
        <begin position="54"/>
        <end position="251"/>
    </location>
</feature>
<proteinExistence type="predicted"/>
<sequence>MFRPLGAVNDARPSMPKTVAEAATLEALRRGQQLQGFNNFNYALPELGLFARMRKPSQGVDPRVLREYDTLRLLAKHEVKNVPLPYARLTDLCLEDRWVATESTPIVLTNMLPGRQATASDFYDNRDEILAGFRGLWAQLDRIPEPEIRELLQESMPEDRDTAGFFRWIIDKQRRLFEDLLQNPAAARIFDQLQIPRDMFDLVEAMVEEAEPEDFTLLHGDVIPDNTLLPFGMVDWDLALLGPRCWDKAILDHRGVAGILSSADMPVNVRIARAILDVQRVAHDTVPAILGREMDPSRDTAYMASYAAVLEMAGTSARGSADLVRRALGHNHQLVVDTASNPRVITVPLREDGQAFDETRIRNVTHAIRGFVRETMSDWPGWKQSAAATTTALSVGAALRTSVGRAVLTLVSTNEPWWNRVTRVTVLDTGTEPVDLDIPAGARDWIGEFEDTRLSDNSEGWNRSLTFVMRTRYFGTVSADKTMTATRAPDRLIGSEVAGPLRRAREYSTLGERGSQAVAMTEDEASRLRELASSTRALRIESPHRWSTVVADSFFLVGDQPAVAPTTMREAQLLALLHRHGVTRVPRPLCVLEPQAPHDGSAPVIVEERLPGHPVAAADRGHVVDEVDAPVQTLLEQLRQVPATALTDGYLVADDPARLLRTLVDEDMRRAAAHGDKLAAHNIPAQPFAPILAMALRPKRSQLIPAALTIDNILFVNGRVSGFTGWRRVMWADPDFAWATLGLSLGTEPGGGNQRVYRDYLRISRLLRALAESKSDKLSAELRADLRFARALWDAATDPAS</sequence>
<accession>A0ABV3F5L8</accession>
<name>A0ABV3F5L8_9NOCA</name>